<accession>A0A8S1S4N9</accession>
<dbReference type="Proteomes" id="UP000683925">
    <property type="component" value="Unassembled WGS sequence"/>
</dbReference>
<dbReference type="OMA" id="RDQKFPY"/>
<feature type="coiled-coil region" evidence="1">
    <location>
        <begin position="45"/>
        <end position="79"/>
    </location>
</feature>
<proteinExistence type="predicted"/>
<evidence type="ECO:0000313" key="2">
    <source>
        <dbReference type="EMBL" id="CAD8134555.1"/>
    </source>
</evidence>
<evidence type="ECO:0000256" key="1">
    <source>
        <dbReference type="SAM" id="Coils"/>
    </source>
</evidence>
<name>A0A8S1S4N9_PAROT</name>
<reference evidence="2" key="1">
    <citation type="submission" date="2021-01" db="EMBL/GenBank/DDBJ databases">
        <authorList>
            <consortium name="Genoscope - CEA"/>
            <person name="William W."/>
        </authorList>
    </citation>
    <scope>NUCLEOTIDE SEQUENCE</scope>
</reference>
<gene>
    <name evidence="2" type="ORF">POCTA_138.1.T0050491</name>
</gene>
<dbReference type="AlphaFoldDB" id="A0A8S1S4N9"/>
<sequence length="106" mass="13008">MNKQEIDFINKAHEKFSQFISDHQILDEQIRAIELRQLYNRHLQVESYEKEIQKINEQNEKEMQELEKQKKELNIKKQQLVPIYEVIRDQKFPYDLGIFFEVPDDL</sequence>
<organism evidence="2 3">
    <name type="scientific">Paramecium octaurelia</name>
    <dbReference type="NCBI Taxonomy" id="43137"/>
    <lineage>
        <taxon>Eukaryota</taxon>
        <taxon>Sar</taxon>
        <taxon>Alveolata</taxon>
        <taxon>Ciliophora</taxon>
        <taxon>Intramacronucleata</taxon>
        <taxon>Oligohymenophorea</taxon>
        <taxon>Peniculida</taxon>
        <taxon>Parameciidae</taxon>
        <taxon>Paramecium</taxon>
    </lineage>
</organism>
<dbReference type="OrthoDB" id="308896at2759"/>
<keyword evidence="1" id="KW-0175">Coiled coil</keyword>
<keyword evidence="3" id="KW-1185">Reference proteome</keyword>
<evidence type="ECO:0000313" key="3">
    <source>
        <dbReference type="Proteomes" id="UP000683925"/>
    </source>
</evidence>
<comment type="caution">
    <text evidence="2">The sequence shown here is derived from an EMBL/GenBank/DDBJ whole genome shotgun (WGS) entry which is preliminary data.</text>
</comment>
<dbReference type="EMBL" id="CAJJDP010000004">
    <property type="protein sequence ID" value="CAD8134555.1"/>
    <property type="molecule type" value="Genomic_DNA"/>
</dbReference>
<protein>
    <submittedName>
        <fullName evidence="2">Uncharacterized protein</fullName>
    </submittedName>
</protein>